<protein>
    <recommendedName>
        <fullName evidence="3">DUF7729 domain-containing protein</fullName>
    </recommendedName>
</protein>
<reference evidence="4 5" key="1">
    <citation type="submission" date="2014-04" db="EMBL/GenBank/DDBJ databases">
        <authorList>
            <consortium name="DOE Joint Genome Institute"/>
            <person name="Kuo A."/>
            <person name="Girlanda M."/>
            <person name="Perotto S."/>
            <person name="Kohler A."/>
            <person name="Nagy L.G."/>
            <person name="Floudas D."/>
            <person name="Copeland A."/>
            <person name="Barry K.W."/>
            <person name="Cichocki N."/>
            <person name="Veneault-Fourrey C."/>
            <person name="LaButti K."/>
            <person name="Lindquist E.A."/>
            <person name="Lipzen A."/>
            <person name="Lundell T."/>
            <person name="Morin E."/>
            <person name="Murat C."/>
            <person name="Sun H."/>
            <person name="Tunlid A."/>
            <person name="Henrissat B."/>
            <person name="Grigoriev I.V."/>
            <person name="Hibbett D.S."/>
            <person name="Martin F."/>
            <person name="Nordberg H.P."/>
            <person name="Cantor M.N."/>
            <person name="Hua S.X."/>
        </authorList>
    </citation>
    <scope>NUCLEOTIDE SEQUENCE [LARGE SCALE GENOMIC DNA]</scope>
    <source>
        <strain evidence="4 5">MUT 4182</strain>
    </source>
</reference>
<evidence type="ECO:0000256" key="2">
    <source>
        <dbReference type="SAM" id="Phobius"/>
    </source>
</evidence>
<evidence type="ECO:0000313" key="4">
    <source>
        <dbReference type="EMBL" id="KIO23102.1"/>
    </source>
</evidence>
<evidence type="ECO:0000259" key="3">
    <source>
        <dbReference type="Pfam" id="PF24855"/>
    </source>
</evidence>
<keyword evidence="2" id="KW-0472">Membrane</keyword>
<evidence type="ECO:0000313" key="5">
    <source>
        <dbReference type="Proteomes" id="UP000054248"/>
    </source>
</evidence>
<dbReference type="EMBL" id="KN823093">
    <property type="protein sequence ID" value="KIO23102.1"/>
    <property type="molecule type" value="Genomic_DNA"/>
</dbReference>
<feature type="compositionally biased region" description="Polar residues" evidence="1">
    <location>
        <begin position="167"/>
        <end position="176"/>
    </location>
</feature>
<feature type="compositionally biased region" description="Low complexity" evidence="1">
    <location>
        <begin position="110"/>
        <end position="121"/>
    </location>
</feature>
<evidence type="ECO:0000256" key="1">
    <source>
        <dbReference type="SAM" id="MobiDB-lite"/>
    </source>
</evidence>
<dbReference type="PANTHER" id="PTHR39460:SF1">
    <property type="entry name" value="C6 TRANSCRIPTION FACTOR"/>
    <property type="match status" value="1"/>
</dbReference>
<keyword evidence="2" id="KW-0812">Transmembrane</keyword>
<keyword evidence="5" id="KW-1185">Reference proteome</keyword>
<gene>
    <name evidence="4" type="ORF">M407DRAFT_9614</name>
</gene>
<feature type="compositionally biased region" description="Pro residues" evidence="1">
    <location>
        <begin position="1"/>
        <end position="10"/>
    </location>
</feature>
<dbReference type="PANTHER" id="PTHR39460">
    <property type="entry name" value="EXPRESSED PROTEIN"/>
    <property type="match status" value="1"/>
</dbReference>
<dbReference type="HOGENOM" id="CLU_042319_4_1_1"/>
<organism evidence="4 5">
    <name type="scientific">Tulasnella calospora MUT 4182</name>
    <dbReference type="NCBI Taxonomy" id="1051891"/>
    <lineage>
        <taxon>Eukaryota</taxon>
        <taxon>Fungi</taxon>
        <taxon>Dikarya</taxon>
        <taxon>Basidiomycota</taxon>
        <taxon>Agaricomycotina</taxon>
        <taxon>Agaricomycetes</taxon>
        <taxon>Cantharellales</taxon>
        <taxon>Tulasnellaceae</taxon>
        <taxon>Tulasnella</taxon>
    </lineage>
</organism>
<feature type="compositionally biased region" description="Basic residues" evidence="1">
    <location>
        <begin position="148"/>
        <end position="161"/>
    </location>
</feature>
<dbReference type="Proteomes" id="UP000054248">
    <property type="component" value="Unassembled WGS sequence"/>
</dbReference>
<dbReference type="AlphaFoldDB" id="A0A0C3LNV4"/>
<proteinExistence type="predicted"/>
<feature type="compositionally biased region" description="Acidic residues" evidence="1">
    <location>
        <begin position="27"/>
        <end position="40"/>
    </location>
</feature>
<keyword evidence="2" id="KW-1133">Transmembrane helix</keyword>
<name>A0A0C3LNV4_9AGAM</name>
<dbReference type="OrthoDB" id="2564812at2759"/>
<sequence>MFTPPPSPLPPRRKSPPSPLRQQVDLSSDELEYSPYEDDSQPSTPVRPELSEKASPPSPIHVPSVPSHKPAKSSRRRILIPLIAVALVLVAAASSRTDFNFNWRIPTGSPHSPSAGAPAAGDPNFGGAASNHHVAGHSHDPNRTSRSPGKHGHHHQHRKPRIGLSSGHWQPTPSSVFSEDLDKRAAEDIDAVQLAAEIAPSIPEPPYPVPTPFPQPFDTTFSYNFTTSSCQAWFANSLLANLTFRQCRPVSLLLPASAAFFQAQSNLTLLTAVIGGTCNTVRSVDDCVGTMGWLASEIQKDTVCGKDLKDQNAMALEALNGFRNYQFMREAGCLINQRTNSYCFVDAVASSSPVDFYFYTLPLGTPLPNKTTPSCSTCVESLMSIYATQAGNKTLDISKTYAGAASKAIDVCGANYASIPDGVSLSGSVGMKFGSGKEMIWLSMMWASLVGVLVGVGLVGM</sequence>
<feature type="transmembrane region" description="Helical" evidence="2">
    <location>
        <begin position="439"/>
        <end position="459"/>
    </location>
</feature>
<feature type="domain" description="DUF7729" evidence="3">
    <location>
        <begin position="212"/>
        <end position="418"/>
    </location>
</feature>
<feature type="region of interest" description="Disordered" evidence="1">
    <location>
        <begin position="1"/>
        <end position="73"/>
    </location>
</feature>
<feature type="region of interest" description="Disordered" evidence="1">
    <location>
        <begin position="110"/>
        <end position="176"/>
    </location>
</feature>
<reference evidence="5" key="2">
    <citation type="submission" date="2015-01" db="EMBL/GenBank/DDBJ databases">
        <title>Evolutionary Origins and Diversification of the Mycorrhizal Mutualists.</title>
        <authorList>
            <consortium name="DOE Joint Genome Institute"/>
            <consortium name="Mycorrhizal Genomics Consortium"/>
            <person name="Kohler A."/>
            <person name="Kuo A."/>
            <person name="Nagy L.G."/>
            <person name="Floudas D."/>
            <person name="Copeland A."/>
            <person name="Barry K.W."/>
            <person name="Cichocki N."/>
            <person name="Veneault-Fourrey C."/>
            <person name="LaButti K."/>
            <person name="Lindquist E.A."/>
            <person name="Lipzen A."/>
            <person name="Lundell T."/>
            <person name="Morin E."/>
            <person name="Murat C."/>
            <person name="Riley R."/>
            <person name="Ohm R."/>
            <person name="Sun H."/>
            <person name="Tunlid A."/>
            <person name="Henrissat B."/>
            <person name="Grigoriev I.V."/>
            <person name="Hibbett D.S."/>
            <person name="Martin F."/>
        </authorList>
    </citation>
    <scope>NUCLEOTIDE SEQUENCE [LARGE SCALE GENOMIC DNA]</scope>
    <source>
        <strain evidence="5">MUT 4182</strain>
    </source>
</reference>
<dbReference type="Pfam" id="PF24855">
    <property type="entry name" value="DUF7729"/>
    <property type="match status" value="1"/>
</dbReference>
<dbReference type="InterPro" id="IPR056146">
    <property type="entry name" value="DUF7729"/>
</dbReference>
<accession>A0A0C3LNV4</accession>